<dbReference type="GO" id="GO:0016757">
    <property type="term" value="F:glycosyltransferase activity"/>
    <property type="evidence" value="ECO:0007669"/>
    <property type="project" value="UniProtKB-KW"/>
</dbReference>
<protein>
    <recommendedName>
        <fullName evidence="9">4,4'-diaponeurosporenoate glycosyltransferase</fullName>
    </recommendedName>
</protein>
<dbReference type="SUPFAM" id="SSF53448">
    <property type="entry name" value="Nucleotide-diphospho-sugar transferases"/>
    <property type="match status" value="1"/>
</dbReference>
<dbReference type="InterPro" id="IPR026461">
    <property type="entry name" value="Trfase_2_rSAM/seldom_assoc"/>
</dbReference>
<dbReference type="GO" id="GO:0005886">
    <property type="term" value="C:plasma membrane"/>
    <property type="evidence" value="ECO:0007669"/>
    <property type="project" value="UniProtKB-SubCell"/>
</dbReference>
<dbReference type="Gene3D" id="3.90.550.10">
    <property type="entry name" value="Spore Coat Polysaccharide Biosynthesis Protein SpsA, Chain A"/>
    <property type="match status" value="1"/>
</dbReference>
<organism evidence="11 12">
    <name type="scientific">Planktothrix agardhii (strain NIVA-CYA 126/8)</name>
    <dbReference type="NCBI Taxonomy" id="388467"/>
    <lineage>
        <taxon>Bacteria</taxon>
        <taxon>Bacillati</taxon>
        <taxon>Cyanobacteriota</taxon>
        <taxon>Cyanophyceae</taxon>
        <taxon>Oscillatoriophycideae</taxon>
        <taxon>Oscillatoriales</taxon>
        <taxon>Microcoleaceae</taxon>
        <taxon>Planktothrix</taxon>
    </lineage>
</organism>
<dbReference type="eggNOG" id="COG1215">
    <property type="taxonomic scope" value="Bacteria"/>
</dbReference>
<comment type="subcellular location">
    <subcellularLocation>
        <location evidence="1">Cell membrane</location>
    </subcellularLocation>
</comment>
<sequence>MINFSSESVKISIIIPVLNEAENIGLVISTIQRVENIEIIIVDGGSQDNTVQIAQNLGVKVIFTHRGRALQMNAGAKIATGEILLFLHGDTQLPLGFETEIRKTFINSNIIAGAFQLKINGDQLSLRLIEKTVFWRSKYLQMPYGDQAIFIKATTFGEIGGFPEQPIMEDFELIRRLNHLGKIEILSSSVITSGRRWQKLGVFKTTLINQLIVIGYYLGISPTKLSQWYRRKAGNR</sequence>
<dbReference type="PANTHER" id="PTHR43646">
    <property type="entry name" value="GLYCOSYLTRANSFERASE"/>
    <property type="match status" value="1"/>
</dbReference>
<dbReference type="InterPro" id="IPR029044">
    <property type="entry name" value="Nucleotide-diphossugar_trans"/>
</dbReference>
<evidence type="ECO:0000256" key="2">
    <source>
        <dbReference type="ARBA" id="ARBA00022475"/>
    </source>
</evidence>
<evidence type="ECO:0000256" key="7">
    <source>
        <dbReference type="ARBA" id="ARBA00037904"/>
    </source>
</evidence>
<evidence type="ECO:0000313" key="12">
    <source>
        <dbReference type="Proteomes" id="UP000027395"/>
    </source>
</evidence>
<comment type="similarity">
    <text evidence="8">Belongs to the glycosyltransferase 2 family. CrtQ subfamily.</text>
</comment>
<dbReference type="Pfam" id="PF00535">
    <property type="entry name" value="Glycos_transf_2"/>
    <property type="match status" value="1"/>
</dbReference>
<accession>A0A073CI24</accession>
<dbReference type="PANTHER" id="PTHR43646:SF2">
    <property type="entry name" value="GLYCOSYLTRANSFERASE 2-LIKE DOMAIN-CONTAINING PROTEIN"/>
    <property type="match status" value="1"/>
</dbReference>
<evidence type="ECO:0000256" key="9">
    <source>
        <dbReference type="ARBA" id="ARBA00040345"/>
    </source>
</evidence>
<proteinExistence type="inferred from homology"/>
<keyword evidence="5" id="KW-0472">Membrane</keyword>
<dbReference type="AlphaFoldDB" id="A0A073CI24"/>
<dbReference type="STRING" id="388467.A19Y_2907"/>
<evidence type="ECO:0000256" key="6">
    <source>
        <dbReference type="ARBA" id="ARBA00037281"/>
    </source>
</evidence>
<reference evidence="11 12" key="1">
    <citation type="journal article" date="2014" name="Appl. Environ. Microbiol.">
        <title>Elucidation of insertion elements encoded on plasmids and in vitro construction of shuttle vectors from the toxic cyanobacterium Planktothrix.</title>
        <authorList>
            <person name="Christiansen G."/>
            <person name="Goesmann A."/>
            <person name="Kurmayer R."/>
        </authorList>
    </citation>
    <scope>NUCLEOTIDE SEQUENCE [LARGE SCALE GENOMIC DNA]</scope>
    <source>
        <strain evidence="11 12">NIVA-CYA 126/8</strain>
    </source>
</reference>
<dbReference type="PATRIC" id="fig|388467.6.peg.2851"/>
<comment type="pathway">
    <text evidence="7">Carotenoid biosynthesis; staphyloxanthin biosynthesis; staphyloxanthin from farnesyl diphosphate: step 4/5.</text>
</comment>
<evidence type="ECO:0000256" key="1">
    <source>
        <dbReference type="ARBA" id="ARBA00004236"/>
    </source>
</evidence>
<dbReference type="RefSeq" id="WP_264477178.1">
    <property type="nucleotide sequence ID" value="NZ_CM002803.1"/>
</dbReference>
<dbReference type="InterPro" id="IPR001173">
    <property type="entry name" value="Glyco_trans_2-like"/>
</dbReference>
<dbReference type="NCBIfam" id="TIGR04283">
    <property type="entry name" value="glyco_like_mftF"/>
    <property type="match status" value="1"/>
</dbReference>
<evidence type="ECO:0000256" key="4">
    <source>
        <dbReference type="ARBA" id="ARBA00022679"/>
    </source>
</evidence>
<dbReference type="HOGENOM" id="CLU_025996_17_3_3"/>
<name>A0A073CI24_PLAA1</name>
<comment type="function">
    <text evidence="6">Catalyzes the glycosylation of 4,4'-diaponeurosporenoate, i.e. the esterification of glucose at the C1'' position with the carboxyl group of 4,4'-diaponeurosporenic acid, to form glycosyl-4,4'-diaponeurosporenoate. This is a step in the biosynthesis of staphyloxanthin, an orange pigment present in most staphylococci strains.</text>
</comment>
<dbReference type="CDD" id="cd02522">
    <property type="entry name" value="GT_2_like_a"/>
    <property type="match status" value="1"/>
</dbReference>
<dbReference type="Proteomes" id="UP000027395">
    <property type="component" value="Chromosome"/>
</dbReference>
<keyword evidence="3 11" id="KW-0328">Glycosyltransferase</keyword>
<evidence type="ECO:0000256" key="8">
    <source>
        <dbReference type="ARBA" id="ARBA00038120"/>
    </source>
</evidence>
<feature type="domain" description="Glycosyltransferase 2-like" evidence="10">
    <location>
        <begin position="12"/>
        <end position="131"/>
    </location>
</feature>
<evidence type="ECO:0000259" key="10">
    <source>
        <dbReference type="Pfam" id="PF00535"/>
    </source>
</evidence>
<evidence type="ECO:0000256" key="3">
    <source>
        <dbReference type="ARBA" id="ARBA00022676"/>
    </source>
</evidence>
<evidence type="ECO:0000313" key="11">
    <source>
        <dbReference type="EMBL" id="KEI67761.1"/>
    </source>
</evidence>
<keyword evidence="4 11" id="KW-0808">Transferase</keyword>
<keyword evidence="12" id="KW-1185">Reference proteome</keyword>
<dbReference type="EMBL" id="CM002803">
    <property type="protein sequence ID" value="KEI67761.1"/>
    <property type="molecule type" value="Genomic_DNA"/>
</dbReference>
<evidence type="ECO:0000256" key="5">
    <source>
        <dbReference type="ARBA" id="ARBA00023136"/>
    </source>
</evidence>
<gene>
    <name evidence="11" type="ORF">A19Y_2907</name>
</gene>
<keyword evidence="2" id="KW-1003">Cell membrane</keyword>